<accession>A0A381DHG7</accession>
<dbReference type="STRING" id="32024.GCA_000788295_00301"/>
<dbReference type="OrthoDB" id="5359700at2"/>
<dbReference type="EMBL" id="UFVD01000001">
    <property type="protein sequence ID" value="SUX10029.1"/>
    <property type="molecule type" value="Genomic_DNA"/>
</dbReference>
<dbReference type="Proteomes" id="UP000254920">
    <property type="component" value="Unassembled WGS sequence"/>
</dbReference>
<dbReference type="AlphaFoldDB" id="A0A381DHG7"/>
<reference evidence="1 2" key="1">
    <citation type="submission" date="2018-06" db="EMBL/GenBank/DDBJ databases">
        <authorList>
            <consortium name="Pathogen Informatics"/>
            <person name="Doyle S."/>
        </authorList>
    </citation>
    <scope>NUCLEOTIDE SEQUENCE [LARGE SCALE GENOMIC DNA]</scope>
    <source>
        <strain evidence="1 2">NCTC12475</strain>
    </source>
</reference>
<sequence length="106" mass="12801">MKKDHLIEFLSSTIEEDAIISRIYNFFHNEWKYSLDELNEIINFGIANGDLFIENVNDINIHYDRVDWRLDNTYQEIVMIDIYKYMPLLFSSNPVIPKEYEKFITN</sequence>
<gene>
    <name evidence="1" type="ORF">NCTC12475_00313</name>
</gene>
<evidence type="ECO:0000313" key="1">
    <source>
        <dbReference type="EMBL" id="SUX10029.1"/>
    </source>
</evidence>
<evidence type="ECO:0000313" key="2">
    <source>
        <dbReference type="Proteomes" id="UP000254920"/>
    </source>
</evidence>
<dbReference type="GeneID" id="93090762"/>
<keyword evidence="2" id="KW-1185">Reference proteome</keyword>
<name>A0A381DHG7_9BACT</name>
<dbReference type="RefSeq" id="WP_089182583.1">
    <property type="nucleotide sequence ID" value="NZ_CP043427.1"/>
</dbReference>
<proteinExistence type="predicted"/>
<protein>
    <submittedName>
        <fullName evidence="1">Uncharacterized protein</fullName>
    </submittedName>
</protein>
<organism evidence="1 2">
    <name type="scientific">Campylobacter sputorum subsp. sputorum</name>
    <dbReference type="NCBI Taxonomy" id="32024"/>
    <lineage>
        <taxon>Bacteria</taxon>
        <taxon>Pseudomonadati</taxon>
        <taxon>Campylobacterota</taxon>
        <taxon>Epsilonproteobacteria</taxon>
        <taxon>Campylobacterales</taxon>
        <taxon>Campylobacteraceae</taxon>
        <taxon>Campylobacter</taxon>
    </lineage>
</organism>